<dbReference type="RefSeq" id="WP_099386924.1">
    <property type="nucleotide sequence ID" value="NZ_JANSWH010000041.1"/>
</dbReference>
<evidence type="ECO:0000256" key="1">
    <source>
        <dbReference type="SAM" id="Phobius"/>
    </source>
</evidence>
<name>A0A2G3DZT5_9FIRM</name>
<evidence type="ECO:0008006" key="4">
    <source>
        <dbReference type="Google" id="ProtNLM"/>
    </source>
</evidence>
<sequence>MELTKTKLGINAGLLSAFILLTGVFPAGGAIILFAAVVYAGLIEENPIVKKAAKIAVVAYLIQLACTLLFDFINYFVKLFSIETGLGYDTTMSKLNDVVAIAYLIVLVVFAIVYLVKGLPAAPAPVYTQMPQQAPQAAPQGTRTCPTCNTLLAGPGICPKCGTKVD</sequence>
<reference evidence="2 3" key="1">
    <citation type="submission" date="2017-10" db="EMBL/GenBank/DDBJ databases">
        <title>Resolving the taxonomy of Roseburia spp., Eubacterium rectale and Agathobacter spp. through phylogenomic analysis.</title>
        <authorList>
            <person name="Sheridan P.O."/>
            <person name="Walker A.W."/>
            <person name="Duncan S.H."/>
            <person name="Scott K.P."/>
            <person name="Toole P.W.O."/>
            <person name="Luis P."/>
            <person name="Flint H.J."/>
        </authorList>
    </citation>
    <scope>NUCLEOTIDE SEQUENCE [LARGE SCALE GENOMIC DNA]</scope>
    <source>
        <strain evidence="2 3">JK623</strain>
    </source>
</reference>
<dbReference type="EMBL" id="PDYG01000134">
    <property type="protein sequence ID" value="PHU36393.1"/>
    <property type="molecule type" value="Genomic_DNA"/>
</dbReference>
<keyword evidence="1" id="KW-0472">Membrane</keyword>
<feature type="transmembrane region" description="Helical" evidence="1">
    <location>
        <begin position="97"/>
        <end position="116"/>
    </location>
</feature>
<protein>
    <recommendedName>
        <fullName evidence="4">Zinc ribbon domain-containing protein</fullName>
    </recommendedName>
</protein>
<gene>
    <name evidence="2" type="ORF">CSX02_12490</name>
</gene>
<organism evidence="2 3">
    <name type="scientific">Agathobacter ruminis</name>
    <dbReference type="NCBI Taxonomy" id="1712665"/>
    <lineage>
        <taxon>Bacteria</taxon>
        <taxon>Bacillati</taxon>
        <taxon>Bacillota</taxon>
        <taxon>Clostridia</taxon>
        <taxon>Lachnospirales</taxon>
        <taxon>Lachnospiraceae</taxon>
        <taxon>Agathobacter</taxon>
    </lineage>
</organism>
<proteinExistence type="predicted"/>
<keyword evidence="3" id="KW-1185">Reference proteome</keyword>
<feature type="transmembrane region" description="Helical" evidence="1">
    <location>
        <begin position="55"/>
        <end position="77"/>
    </location>
</feature>
<feature type="transmembrane region" description="Helical" evidence="1">
    <location>
        <begin position="12"/>
        <end position="43"/>
    </location>
</feature>
<accession>A0A2G3DZT5</accession>
<dbReference type="Proteomes" id="UP000224563">
    <property type="component" value="Unassembled WGS sequence"/>
</dbReference>
<keyword evidence="1" id="KW-1133">Transmembrane helix</keyword>
<reference evidence="2 3" key="2">
    <citation type="submission" date="2017-10" db="EMBL/GenBank/DDBJ databases">
        <authorList>
            <person name="Banno H."/>
            <person name="Chua N.-H."/>
        </authorList>
    </citation>
    <scope>NUCLEOTIDE SEQUENCE [LARGE SCALE GENOMIC DNA]</scope>
    <source>
        <strain evidence="2 3">JK623</strain>
    </source>
</reference>
<evidence type="ECO:0000313" key="3">
    <source>
        <dbReference type="Proteomes" id="UP000224563"/>
    </source>
</evidence>
<evidence type="ECO:0000313" key="2">
    <source>
        <dbReference type="EMBL" id="PHU36393.1"/>
    </source>
</evidence>
<comment type="caution">
    <text evidence="2">The sequence shown here is derived from an EMBL/GenBank/DDBJ whole genome shotgun (WGS) entry which is preliminary data.</text>
</comment>
<dbReference type="AlphaFoldDB" id="A0A2G3DZT5"/>
<keyword evidence="1" id="KW-0812">Transmembrane</keyword>